<keyword evidence="2" id="KW-1185">Reference proteome</keyword>
<dbReference type="Proteomes" id="UP001164250">
    <property type="component" value="Chromosome 3"/>
</dbReference>
<sequence length="864" mass="94082">MSEMETMFMQIFERKKRIIDQVKQRTLLFDQHLASKCLLEGIAPPPWLLSSSSSDELNKEELISGLLVPRVPLGIPYLSSYNKPIVTASKGDLPAGLHPLNKGIDTAGDRLSVPLQFPVNDAGGVSSCVQKRDSSAPAASPQDQRDARISNVYPKPAQSFEKFQRSKLDLPGSVYAEVRSSNKAVDAARDRLSVSPQFPVIDAGGASSCVHKRDSSIPASSSQDQRDARISNVYPEPAQSLEKIQRPKSDLPSSFSAGVHPPNKAVDAARDRLSVSPQFPVIDAPPTSSCVQKRDSSIPASSPRAQRDARISDVYPEPAQSLEKIQRFKSDLPSSFSAGVYPSNKAVGEVRDRLSVLPQFPVIDTRGASSCVQKPDSSSVAASPQDQRDARISNVSPKPVQSLDNFQRSTSELPGSFCEEVQTSNKAVDAAQDQLSVSPQFLVIDAGGASSCVQKADSSSAASPQGQRDGRMSEVSPEPAKSLAKIQRSRSRQRALELRHSAKSVKSHSHDENKTKNNICNRNKTENETVVFASGITGFETAPVQNDNVRELELIESVDINNENCEVEEAKVGDYRSKEKELSKEKLISGLLFPSPQPANSYSSDDNVPNYKPAILYENEELPDGLFTEVHASSNKGLLVAGQSDLHQFPVSDAGCASNVVLELDSSVISPQSQRKTRESDIDLGPLQSLARVQRSKSRQRALELRDSAKAAKNFCAEKNVSVYSSVVTGSQMATVQAHQVHELELVKTVDFEKESSKVEEAQVSCFQSKEKSSNIYSGRITRSRSSGQQSSSIKEFLHVGRLTYIGRSSRSNNDIGTAKSSEQQIEENSPLSGKVGGRLTNTMSGSLSLKVKPLQYIYPIFQY</sequence>
<evidence type="ECO:0000313" key="2">
    <source>
        <dbReference type="Proteomes" id="UP001164250"/>
    </source>
</evidence>
<proteinExistence type="predicted"/>
<reference evidence="2" key="1">
    <citation type="journal article" date="2023" name="G3 (Bethesda)">
        <title>Genome assembly and association tests identify interacting loci associated with vigor, precocity, and sex in interspecific pistachio rootstocks.</title>
        <authorList>
            <person name="Palmer W."/>
            <person name="Jacygrad E."/>
            <person name="Sagayaradj S."/>
            <person name="Cavanaugh K."/>
            <person name="Han R."/>
            <person name="Bertier L."/>
            <person name="Beede B."/>
            <person name="Kafkas S."/>
            <person name="Golino D."/>
            <person name="Preece J."/>
            <person name="Michelmore R."/>
        </authorList>
    </citation>
    <scope>NUCLEOTIDE SEQUENCE [LARGE SCALE GENOMIC DNA]</scope>
</reference>
<name>A0ACC1BQP5_9ROSI</name>
<organism evidence="1 2">
    <name type="scientific">Pistacia atlantica</name>
    <dbReference type="NCBI Taxonomy" id="434234"/>
    <lineage>
        <taxon>Eukaryota</taxon>
        <taxon>Viridiplantae</taxon>
        <taxon>Streptophyta</taxon>
        <taxon>Embryophyta</taxon>
        <taxon>Tracheophyta</taxon>
        <taxon>Spermatophyta</taxon>
        <taxon>Magnoliopsida</taxon>
        <taxon>eudicotyledons</taxon>
        <taxon>Gunneridae</taxon>
        <taxon>Pentapetalae</taxon>
        <taxon>rosids</taxon>
        <taxon>malvids</taxon>
        <taxon>Sapindales</taxon>
        <taxon>Anacardiaceae</taxon>
        <taxon>Pistacia</taxon>
    </lineage>
</organism>
<dbReference type="EMBL" id="CM047899">
    <property type="protein sequence ID" value="KAJ0101366.1"/>
    <property type="molecule type" value="Genomic_DNA"/>
</dbReference>
<protein>
    <submittedName>
        <fullName evidence="1">Uncharacterized protein</fullName>
    </submittedName>
</protein>
<gene>
    <name evidence="1" type="ORF">Patl1_03935</name>
</gene>
<evidence type="ECO:0000313" key="1">
    <source>
        <dbReference type="EMBL" id="KAJ0101366.1"/>
    </source>
</evidence>
<comment type="caution">
    <text evidence="1">The sequence shown here is derived from an EMBL/GenBank/DDBJ whole genome shotgun (WGS) entry which is preliminary data.</text>
</comment>
<accession>A0ACC1BQP5</accession>